<evidence type="ECO:0000313" key="7">
    <source>
        <dbReference type="Proteomes" id="UP000182894"/>
    </source>
</evidence>
<dbReference type="PRINTS" id="PR00039">
    <property type="entry name" value="HTHLYSR"/>
</dbReference>
<keyword evidence="7" id="KW-1185">Reference proteome</keyword>
<dbReference type="RefSeq" id="WP_244165844.1">
    <property type="nucleotide sequence ID" value="NZ_FNCO01000007.1"/>
</dbReference>
<evidence type="ECO:0000259" key="5">
    <source>
        <dbReference type="PROSITE" id="PS50931"/>
    </source>
</evidence>
<feature type="domain" description="HTH lysR-type" evidence="5">
    <location>
        <begin position="6"/>
        <end position="63"/>
    </location>
</feature>
<gene>
    <name evidence="6" type="ORF">SAMN05216605_107351</name>
</gene>
<dbReference type="STRING" id="89065.SAMN05216605_107351"/>
<dbReference type="Pfam" id="PF03466">
    <property type="entry name" value="LysR_substrate"/>
    <property type="match status" value="1"/>
</dbReference>
<dbReference type="Gene3D" id="3.40.190.290">
    <property type="match status" value="1"/>
</dbReference>
<dbReference type="InterPro" id="IPR005119">
    <property type="entry name" value="LysR_subst-bd"/>
</dbReference>
<dbReference type="AlphaFoldDB" id="A0A1G8EGV0"/>
<accession>A0A1G8EGV0</accession>
<dbReference type="GO" id="GO:0003700">
    <property type="term" value="F:DNA-binding transcription factor activity"/>
    <property type="evidence" value="ECO:0007669"/>
    <property type="project" value="InterPro"/>
</dbReference>
<organism evidence="6 7">
    <name type="scientific">Pseudomonas abietaniphila</name>
    <dbReference type="NCBI Taxonomy" id="89065"/>
    <lineage>
        <taxon>Bacteria</taxon>
        <taxon>Pseudomonadati</taxon>
        <taxon>Pseudomonadota</taxon>
        <taxon>Gammaproteobacteria</taxon>
        <taxon>Pseudomonadales</taxon>
        <taxon>Pseudomonadaceae</taxon>
        <taxon>Pseudomonas</taxon>
    </lineage>
</organism>
<evidence type="ECO:0000256" key="1">
    <source>
        <dbReference type="ARBA" id="ARBA00009437"/>
    </source>
</evidence>
<dbReference type="PANTHER" id="PTHR30419:SF8">
    <property type="entry name" value="NITROGEN ASSIMILATION TRANSCRIPTIONAL ACTIVATOR-RELATED"/>
    <property type="match status" value="1"/>
</dbReference>
<dbReference type="EMBL" id="FNCO01000007">
    <property type="protein sequence ID" value="SDH69000.1"/>
    <property type="molecule type" value="Genomic_DNA"/>
</dbReference>
<dbReference type="FunFam" id="1.10.10.10:FF:000001">
    <property type="entry name" value="LysR family transcriptional regulator"/>
    <property type="match status" value="1"/>
</dbReference>
<dbReference type="GO" id="GO:0005829">
    <property type="term" value="C:cytosol"/>
    <property type="evidence" value="ECO:0007669"/>
    <property type="project" value="TreeGrafter"/>
</dbReference>
<proteinExistence type="inferred from homology"/>
<dbReference type="SUPFAM" id="SSF46785">
    <property type="entry name" value="Winged helix' DNA-binding domain"/>
    <property type="match status" value="1"/>
</dbReference>
<keyword evidence="2" id="KW-0805">Transcription regulation</keyword>
<dbReference type="Proteomes" id="UP000182894">
    <property type="component" value="Unassembled WGS sequence"/>
</dbReference>
<reference evidence="7" key="1">
    <citation type="submission" date="2016-10" db="EMBL/GenBank/DDBJ databases">
        <authorList>
            <person name="Varghese N."/>
            <person name="Submissions S."/>
        </authorList>
    </citation>
    <scope>NUCLEOTIDE SEQUENCE [LARGE SCALE GENOMIC DNA]</scope>
    <source>
        <strain evidence="7">ATCC 700689</strain>
    </source>
</reference>
<evidence type="ECO:0000256" key="4">
    <source>
        <dbReference type="ARBA" id="ARBA00023163"/>
    </source>
</evidence>
<dbReference type="Pfam" id="PF00126">
    <property type="entry name" value="HTH_1"/>
    <property type="match status" value="1"/>
</dbReference>
<dbReference type="GO" id="GO:0003677">
    <property type="term" value="F:DNA binding"/>
    <property type="evidence" value="ECO:0007669"/>
    <property type="project" value="UniProtKB-KW"/>
</dbReference>
<evidence type="ECO:0000256" key="3">
    <source>
        <dbReference type="ARBA" id="ARBA00023125"/>
    </source>
</evidence>
<dbReference type="CDD" id="cd08440">
    <property type="entry name" value="PBP2_LTTR_like_4"/>
    <property type="match status" value="1"/>
</dbReference>
<evidence type="ECO:0000313" key="6">
    <source>
        <dbReference type="EMBL" id="SDH69000.1"/>
    </source>
</evidence>
<dbReference type="InterPro" id="IPR036388">
    <property type="entry name" value="WH-like_DNA-bd_sf"/>
</dbReference>
<dbReference type="Gene3D" id="1.10.10.10">
    <property type="entry name" value="Winged helix-like DNA-binding domain superfamily/Winged helix DNA-binding domain"/>
    <property type="match status" value="1"/>
</dbReference>
<dbReference type="PANTHER" id="PTHR30419">
    <property type="entry name" value="HTH-TYPE TRANSCRIPTIONAL REGULATOR YBHD"/>
    <property type="match status" value="1"/>
</dbReference>
<name>A0A1G8EGV0_9PSED</name>
<protein>
    <submittedName>
        <fullName evidence="6">DNA-binding transcriptional regulator, LysR family</fullName>
    </submittedName>
</protein>
<dbReference type="PROSITE" id="PS50931">
    <property type="entry name" value="HTH_LYSR"/>
    <property type="match status" value="1"/>
</dbReference>
<sequence length="299" mass="32869">MPNMNLEMSDLRAFVAVAELGTFSAAALDLHLSQPALSRRISKLEAKMGVRLLERTTRRVDLTVFGRDFARKARDILNSLDESLIGLGDVAGRMSGEVTVACVPSVVRYFLPHVLREFHERYPGIVIRVMDDGASDVLSSVVRSEADFGLNYIGVQEANIDFQAVLKEAFVVACRRDHPLADRDQVTWAELKQYDYMSVAKASGNRLLLDLALADSADLPRSFCEVRHVMSVVSLVEAGVGIAAVPRLAMPEDGHPILVSVPLVDPVVSRTVGLIRRRGRVLSAAAQQLYDMIGERART</sequence>
<keyword evidence="3 6" id="KW-0238">DNA-binding</keyword>
<evidence type="ECO:0000256" key="2">
    <source>
        <dbReference type="ARBA" id="ARBA00023015"/>
    </source>
</evidence>
<dbReference type="SUPFAM" id="SSF53850">
    <property type="entry name" value="Periplasmic binding protein-like II"/>
    <property type="match status" value="1"/>
</dbReference>
<comment type="similarity">
    <text evidence="1">Belongs to the LysR transcriptional regulatory family.</text>
</comment>
<dbReference type="InterPro" id="IPR050950">
    <property type="entry name" value="HTH-type_LysR_regulators"/>
</dbReference>
<dbReference type="InterPro" id="IPR036390">
    <property type="entry name" value="WH_DNA-bd_sf"/>
</dbReference>
<dbReference type="InterPro" id="IPR000847">
    <property type="entry name" value="LysR_HTH_N"/>
</dbReference>
<keyword evidence="4" id="KW-0804">Transcription</keyword>